<dbReference type="InterPro" id="IPR017871">
    <property type="entry name" value="ABC_transporter-like_CS"/>
</dbReference>
<dbReference type="InterPro" id="IPR013563">
    <property type="entry name" value="Oligopep_ABC_C"/>
</dbReference>
<dbReference type="InterPro" id="IPR027417">
    <property type="entry name" value="P-loop_NTPase"/>
</dbReference>
<dbReference type="Proteomes" id="UP001500194">
    <property type="component" value="Unassembled WGS sequence"/>
</dbReference>
<dbReference type="GO" id="GO:0005524">
    <property type="term" value="F:ATP binding"/>
    <property type="evidence" value="ECO:0007669"/>
    <property type="project" value="UniProtKB-KW"/>
</dbReference>
<dbReference type="InterPro" id="IPR003439">
    <property type="entry name" value="ABC_transporter-like_ATP-bd"/>
</dbReference>
<evidence type="ECO:0000259" key="5">
    <source>
        <dbReference type="PROSITE" id="PS50893"/>
    </source>
</evidence>
<evidence type="ECO:0000256" key="3">
    <source>
        <dbReference type="ARBA" id="ARBA00022741"/>
    </source>
</evidence>
<protein>
    <submittedName>
        <fullName evidence="6">ABC transporter ATP-binding protein</fullName>
    </submittedName>
</protein>
<dbReference type="CDD" id="cd03257">
    <property type="entry name" value="ABC_NikE_OppD_transporters"/>
    <property type="match status" value="1"/>
</dbReference>
<keyword evidence="3" id="KW-0547">Nucleotide-binding</keyword>
<dbReference type="FunFam" id="3.40.50.300:FF:000016">
    <property type="entry name" value="Oligopeptide ABC transporter ATP-binding component"/>
    <property type="match status" value="1"/>
</dbReference>
<sequence>MTQNTLDARDAGTEAPLVSVRDLKTYYADDSIIASKPPVKAVDGVSFDIYRGETLGLVGESGCGKSTLGRTMLGLETATDGDVVVDGTNVADLSGRERREWARNAGMVFQDPEESLNDRMTIGEIVREPLDAHSVGTPDERRERVRDLLTTVGLQPEHYYRYPHQFSGGQKQRIGIARALALEPDFLVLDEPTSALDVSVQARIINLLNELQDDLGLTYLFISHDLSVMKHIADRIAVMYLGNVAELGPARDVFDDPQHPYTVSLLSAVPGRHGTDVERVALPGTPPSPRDPPSGCPFNTRCPAKIRPAKHDDLSVDAWDAIEAFREVLRGRALGQDGVLAEVKRRLGFVDADVTESVDDLFSNVEIDGDAWAVIEQSIDLAEDARYADAEALLADEFGGVCEERDPENELGDGRVSRCHRHRDEYEDVAPVVERRRADD</sequence>
<organism evidence="6 7">
    <name type="scientific">Salarchaeum japonicum</name>
    <dbReference type="NCBI Taxonomy" id="555573"/>
    <lineage>
        <taxon>Archaea</taxon>
        <taxon>Methanobacteriati</taxon>
        <taxon>Methanobacteriota</taxon>
        <taxon>Stenosarchaea group</taxon>
        <taxon>Halobacteria</taxon>
        <taxon>Halobacteriales</taxon>
        <taxon>Halobacteriaceae</taxon>
    </lineage>
</organism>
<dbReference type="PROSITE" id="PS00211">
    <property type="entry name" value="ABC_TRANSPORTER_1"/>
    <property type="match status" value="1"/>
</dbReference>
<keyword evidence="4 6" id="KW-0067">ATP-binding</keyword>
<dbReference type="NCBIfam" id="TIGR01727">
    <property type="entry name" value="oligo_HPY"/>
    <property type="match status" value="1"/>
</dbReference>
<dbReference type="AlphaFoldDB" id="A0AAV3T330"/>
<comment type="caution">
    <text evidence="6">The sequence shown here is derived from an EMBL/GenBank/DDBJ whole genome shotgun (WGS) entry which is preliminary data.</text>
</comment>
<dbReference type="PROSITE" id="PS50893">
    <property type="entry name" value="ABC_TRANSPORTER_2"/>
    <property type="match status" value="1"/>
</dbReference>
<dbReference type="InterPro" id="IPR050319">
    <property type="entry name" value="ABC_transp_ATP-bind"/>
</dbReference>
<dbReference type="Pfam" id="PF08352">
    <property type="entry name" value="oligo_HPY"/>
    <property type="match status" value="1"/>
</dbReference>
<dbReference type="SUPFAM" id="SSF52540">
    <property type="entry name" value="P-loop containing nucleoside triphosphate hydrolases"/>
    <property type="match status" value="1"/>
</dbReference>
<proteinExistence type="inferred from homology"/>
<dbReference type="EMBL" id="BAAADU010000002">
    <property type="protein sequence ID" value="GAA0656868.1"/>
    <property type="molecule type" value="Genomic_DNA"/>
</dbReference>
<dbReference type="Pfam" id="PF00005">
    <property type="entry name" value="ABC_tran"/>
    <property type="match status" value="1"/>
</dbReference>
<dbReference type="PANTHER" id="PTHR43776:SF7">
    <property type="entry name" value="D,D-DIPEPTIDE TRANSPORT ATP-BINDING PROTEIN DDPF-RELATED"/>
    <property type="match status" value="1"/>
</dbReference>
<evidence type="ECO:0000256" key="1">
    <source>
        <dbReference type="ARBA" id="ARBA00005417"/>
    </source>
</evidence>
<feature type="domain" description="ABC transporter" evidence="5">
    <location>
        <begin position="18"/>
        <end position="266"/>
    </location>
</feature>
<name>A0AAV3T330_9EURY</name>
<dbReference type="RefSeq" id="WP_227259792.1">
    <property type="nucleotide sequence ID" value="NZ_BAAADU010000002.1"/>
</dbReference>
<dbReference type="InterPro" id="IPR003593">
    <property type="entry name" value="AAA+_ATPase"/>
</dbReference>
<dbReference type="GO" id="GO:0016887">
    <property type="term" value="F:ATP hydrolysis activity"/>
    <property type="evidence" value="ECO:0007669"/>
    <property type="project" value="InterPro"/>
</dbReference>
<dbReference type="GO" id="GO:0055085">
    <property type="term" value="P:transmembrane transport"/>
    <property type="evidence" value="ECO:0007669"/>
    <property type="project" value="UniProtKB-ARBA"/>
</dbReference>
<comment type="similarity">
    <text evidence="1">Belongs to the ABC transporter superfamily.</text>
</comment>
<dbReference type="PANTHER" id="PTHR43776">
    <property type="entry name" value="TRANSPORT ATP-BINDING PROTEIN"/>
    <property type="match status" value="1"/>
</dbReference>
<keyword evidence="7" id="KW-1185">Reference proteome</keyword>
<reference evidence="6 7" key="1">
    <citation type="journal article" date="2019" name="Int. J. Syst. Evol. Microbiol.">
        <title>The Global Catalogue of Microorganisms (GCM) 10K type strain sequencing project: providing services to taxonomists for standard genome sequencing and annotation.</title>
        <authorList>
            <consortium name="The Broad Institute Genomics Platform"/>
            <consortium name="The Broad Institute Genome Sequencing Center for Infectious Disease"/>
            <person name="Wu L."/>
            <person name="Ma J."/>
        </authorList>
    </citation>
    <scope>NUCLEOTIDE SEQUENCE [LARGE SCALE GENOMIC DNA]</scope>
    <source>
        <strain evidence="6 7">JCM 16327</strain>
    </source>
</reference>
<accession>A0AAV3T330</accession>
<evidence type="ECO:0000256" key="2">
    <source>
        <dbReference type="ARBA" id="ARBA00022448"/>
    </source>
</evidence>
<evidence type="ECO:0000313" key="6">
    <source>
        <dbReference type="EMBL" id="GAA0656868.1"/>
    </source>
</evidence>
<evidence type="ECO:0000256" key="4">
    <source>
        <dbReference type="ARBA" id="ARBA00022840"/>
    </source>
</evidence>
<dbReference type="Gene3D" id="3.40.50.300">
    <property type="entry name" value="P-loop containing nucleotide triphosphate hydrolases"/>
    <property type="match status" value="1"/>
</dbReference>
<dbReference type="GO" id="GO:0015833">
    <property type="term" value="P:peptide transport"/>
    <property type="evidence" value="ECO:0007669"/>
    <property type="project" value="InterPro"/>
</dbReference>
<dbReference type="SMART" id="SM00382">
    <property type="entry name" value="AAA"/>
    <property type="match status" value="1"/>
</dbReference>
<dbReference type="GeneID" id="68573208"/>
<keyword evidence="2" id="KW-0813">Transport</keyword>
<gene>
    <name evidence="6" type="ORF">GCM10009019_21120</name>
</gene>
<evidence type="ECO:0000313" key="7">
    <source>
        <dbReference type="Proteomes" id="UP001500194"/>
    </source>
</evidence>